<dbReference type="SUPFAM" id="SSF54909">
    <property type="entry name" value="Dimeric alpha+beta barrel"/>
    <property type="match status" value="1"/>
</dbReference>
<organism evidence="1 2">
    <name type="scientific">Arthrobacter livingstonensis</name>
    <dbReference type="NCBI Taxonomy" id="670078"/>
    <lineage>
        <taxon>Bacteria</taxon>
        <taxon>Bacillati</taxon>
        <taxon>Actinomycetota</taxon>
        <taxon>Actinomycetes</taxon>
        <taxon>Micrococcales</taxon>
        <taxon>Micrococcaceae</taxon>
        <taxon>Arthrobacter</taxon>
    </lineage>
</organism>
<dbReference type="RefSeq" id="WP_110502537.1">
    <property type="nucleotide sequence ID" value="NZ_QJVD01000027.1"/>
</dbReference>
<accession>A0A2V5L6A7</accession>
<dbReference type="EMBL" id="QJVD01000027">
    <property type="protein sequence ID" value="PYI65263.1"/>
    <property type="molecule type" value="Genomic_DNA"/>
</dbReference>
<name>A0A2V5L6A7_9MICC</name>
<dbReference type="AlphaFoldDB" id="A0A2V5L6A7"/>
<evidence type="ECO:0000313" key="1">
    <source>
        <dbReference type="EMBL" id="PYI65263.1"/>
    </source>
</evidence>
<dbReference type="OrthoDB" id="3212458at2"/>
<keyword evidence="2" id="KW-1185">Reference proteome</keyword>
<reference evidence="1 2" key="1">
    <citation type="submission" date="2018-05" db="EMBL/GenBank/DDBJ databases">
        <title>Genetic diversity of glacier-inhabiting Cryobacterium bacteria in China and description of Cryobacterium mengkeensis sp. nov. and Arthrobacter glacialis sp. nov.</title>
        <authorList>
            <person name="Liu Q."/>
            <person name="Xin Y.-H."/>
        </authorList>
    </citation>
    <scope>NUCLEOTIDE SEQUENCE [LARGE SCALE GENOMIC DNA]</scope>
    <source>
        <strain evidence="1 2">LI2</strain>
    </source>
</reference>
<proteinExistence type="predicted"/>
<gene>
    <name evidence="1" type="ORF">CVV68_18795</name>
</gene>
<dbReference type="InterPro" id="IPR011008">
    <property type="entry name" value="Dimeric_a/b-barrel"/>
</dbReference>
<protein>
    <submittedName>
        <fullName evidence="1">Transcription initiation protein</fullName>
    </submittedName>
</protein>
<dbReference type="Gene3D" id="3.30.70.1060">
    <property type="entry name" value="Dimeric alpha+beta barrel"/>
    <property type="match status" value="1"/>
</dbReference>
<comment type="caution">
    <text evidence="1">The sequence shown here is derived from an EMBL/GenBank/DDBJ whole genome shotgun (WGS) entry which is preliminary data.</text>
</comment>
<sequence>MTKFLISFPGEAMVFPKEDFEAVAESAHAVIGEAKAAGVYVFSGGIDEDVDPVLVAGDGTVTGGTHRGHKVPNGGYTVLELPSREAAVKWAAKIAVASRCSQEVRQFQYDPAS</sequence>
<dbReference type="Proteomes" id="UP000247832">
    <property type="component" value="Unassembled WGS sequence"/>
</dbReference>
<evidence type="ECO:0000313" key="2">
    <source>
        <dbReference type="Proteomes" id="UP000247832"/>
    </source>
</evidence>